<gene>
    <name evidence="2" type="ORF">C2845_PM04G25080</name>
</gene>
<dbReference type="EMBL" id="PQIB02000011">
    <property type="protein sequence ID" value="RLM84795.1"/>
    <property type="molecule type" value="Genomic_DNA"/>
</dbReference>
<dbReference type="Proteomes" id="UP000275267">
    <property type="component" value="Unassembled WGS sequence"/>
</dbReference>
<dbReference type="InterPro" id="IPR027443">
    <property type="entry name" value="IPNS-like_sf"/>
</dbReference>
<feature type="region of interest" description="Disordered" evidence="1">
    <location>
        <begin position="30"/>
        <end position="71"/>
    </location>
</feature>
<keyword evidence="3" id="KW-1185">Reference proteome</keyword>
<sequence>MDASDNESYTTAYGDEFGVAAACCRHSSIADQSDPGGGDAGAGRGVHGGVQRHAHQRRALRRRRPRGSGIAVPVPVAAPRAVVGAGGGLSRCSSTSSRIRRKFAWLRSPSPRRPTLAELQREAAMAACERRREQAQLNRSHAGARRVLKGLRFISHTTGPVEAAELWRWRGGGRQSGDVLQREIRLRAFGEGGDELRKELLVSSEQPPIEPSRDLSKRYLSRASSKGASSSRASDPLAVHVAHIRRGAARRRSVEHRAATNPARARTSVATFIRPTADCLVGPAVEFVGKGSPPCYPTVTFSDYMRIHNVARLEPSLT</sequence>
<evidence type="ECO:0000313" key="3">
    <source>
        <dbReference type="Proteomes" id="UP000275267"/>
    </source>
</evidence>
<name>A0A3L6QQ02_PANMI</name>
<dbReference type="AlphaFoldDB" id="A0A3L6QQ02"/>
<comment type="caution">
    <text evidence="2">The sequence shown here is derived from an EMBL/GenBank/DDBJ whole genome shotgun (WGS) entry which is preliminary data.</text>
</comment>
<proteinExistence type="predicted"/>
<feature type="region of interest" description="Disordered" evidence="1">
    <location>
        <begin position="203"/>
        <end position="235"/>
    </location>
</feature>
<dbReference type="STRING" id="4540.A0A3L6QQ02"/>
<reference evidence="3" key="1">
    <citation type="journal article" date="2019" name="Nat. Commun.">
        <title>The genome of broomcorn millet.</title>
        <authorList>
            <person name="Zou C."/>
            <person name="Miki D."/>
            <person name="Li D."/>
            <person name="Tang Q."/>
            <person name="Xiao L."/>
            <person name="Rajput S."/>
            <person name="Deng P."/>
            <person name="Jia W."/>
            <person name="Huang R."/>
            <person name="Zhang M."/>
            <person name="Sun Y."/>
            <person name="Hu J."/>
            <person name="Fu X."/>
            <person name="Schnable P.S."/>
            <person name="Li F."/>
            <person name="Zhang H."/>
            <person name="Feng B."/>
            <person name="Zhu X."/>
            <person name="Liu R."/>
            <person name="Schnable J.C."/>
            <person name="Zhu J.-K."/>
            <person name="Zhang H."/>
        </authorList>
    </citation>
    <scope>NUCLEOTIDE SEQUENCE [LARGE SCALE GENOMIC DNA]</scope>
</reference>
<dbReference type="Gene3D" id="2.60.120.330">
    <property type="entry name" value="B-lactam Antibiotic, Isopenicillin N Synthase, Chain"/>
    <property type="match status" value="1"/>
</dbReference>
<dbReference type="OrthoDB" id="406156at2759"/>
<feature type="compositionally biased region" description="Gly residues" evidence="1">
    <location>
        <begin position="35"/>
        <end position="48"/>
    </location>
</feature>
<dbReference type="SUPFAM" id="SSF51197">
    <property type="entry name" value="Clavaminate synthase-like"/>
    <property type="match status" value="1"/>
</dbReference>
<protein>
    <submittedName>
        <fullName evidence="2">Uncharacterized protein</fullName>
    </submittedName>
</protein>
<evidence type="ECO:0000313" key="2">
    <source>
        <dbReference type="EMBL" id="RLM84795.1"/>
    </source>
</evidence>
<accession>A0A3L6QQ02</accession>
<evidence type="ECO:0000256" key="1">
    <source>
        <dbReference type="SAM" id="MobiDB-lite"/>
    </source>
</evidence>
<organism evidence="2 3">
    <name type="scientific">Panicum miliaceum</name>
    <name type="common">Proso millet</name>
    <name type="synonym">Broomcorn millet</name>
    <dbReference type="NCBI Taxonomy" id="4540"/>
    <lineage>
        <taxon>Eukaryota</taxon>
        <taxon>Viridiplantae</taxon>
        <taxon>Streptophyta</taxon>
        <taxon>Embryophyta</taxon>
        <taxon>Tracheophyta</taxon>
        <taxon>Spermatophyta</taxon>
        <taxon>Magnoliopsida</taxon>
        <taxon>Liliopsida</taxon>
        <taxon>Poales</taxon>
        <taxon>Poaceae</taxon>
        <taxon>PACMAD clade</taxon>
        <taxon>Panicoideae</taxon>
        <taxon>Panicodae</taxon>
        <taxon>Paniceae</taxon>
        <taxon>Panicinae</taxon>
        <taxon>Panicum</taxon>
        <taxon>Panicum sect. Panicum</taxon>
    </lineage>
</organism>
<feature type="compositionally biased region" description="Basic residues" evidence="1">
    <location>
        <begin position="50"/>
        <end position="66"/>
    </location>
</feature>
<feature type="compositionally biased region" description="Low complexity" evidence="1">
    <location>
        <begin position="221"/>
        <end position="234"/>
    </location>
</feature>